<reference evidence="2 3" key="1">
    <citation type="submission" date="2019-04" db="EMBL/GenBank/DDBJ databases">
        <title>Pedobacter sp. AR-3-17 sp. nov., isolated from Arctic soil.</title>
        <authorList>
            <person name="Dahal R.H."/>
            <person name="Kim D.-U."/>
        </authorList>
    </citation>
    <scope>NUCLEOTIDE SEQUENCE [LARGE SCALE GENOMIC DNA]</scope>
    <source>
        <strain evidence="2 3">AR-3-17</strain>
    </source>
</reference>
<comment type="caution">
    <text evidence="2">The sequence shown here is derived from an EMBL/GenBank/DDBJ whole genome shotgun (WGS) entry which is preliminary data.</text>
</comment>
<evidence type="ECO:0000256" key="1">
    <source>
        <dbReference type="SAM" id="Phobius"/>
    </source>
</evidence>
<accession>A0A4U1C6P3</accession>
<evidence type="ECO:0000313" key="2">
    <source>
        <dbReference type="EMBL" id="TKC01089.1"/>
    </source>
</evidence>
<keyword evidence="1" id="KW-0472">Membrane</keyword>
<gene>
    <name evidence="2" type="ORF">FA046_00685</name>
</gene>
<keyword evidence="3" id="KW-1185">Reference proteome</keyword>
<name>A0A4U1C6P3_9SPHI</name>
<organism evidence="2 3">
    <name type="scientific">Pedobacter cryophilus</name>
    <dbReference type="NCBI Taxonomy" id="2571271"/>
    <lineage>
        <taxon>Bacteria</taxon>
        <taxon>Pseudomonadati</taxon>
        <taxon>Bacteroidota</taxon>
        <taxon>Sphingobacteriia</taxon>
        <taxon>Sphingobacteriales</taxon>
        <taxon>Sphingobacteriaceae</taxon>
        <taxon>Pedobacter</taxon>
    </lineage>
</organism>
<feature type="transmembrane region" description="Helical" evidence="1">
    <location>
        <begin position="58"/>
        <end position="79"/>
    </location>
</feature>
<proteinExistence type="predicted"/>
<feature type="transmembrane region" description="Helical" evidence="1">
    <location>
        <begin position="85"/>
        <end position="108"/>
    </location>
</feature>
<protein>
    <submittedName>
        <fullName evidence="2">Uncharacterized protein</fullName>
    </submittedName>
</protein>
<feature type="transmembrane region" description="Helical" evidence="1">
    <location>
        <begin position="27"/>
        <end position="46"/>
    </location>
</feature>
<dbReference type="EMBL" id="SWBP01000001">
    <property type="protein sequence ID" value="TKC01089.1"/>
    <property type="molecule type" value="Genomic_DNA"/>
</dbReference>
<dbReference type="OrthoDB" id="981547at2"/>
<evidence type="ECO:0000313" key="3">
    <source>
        <dbReference type="Proteomes" id="UP000308181"/>
    </source>
</evidence>
<keyword evidence="1" id="KW-0812">Transmembrane</keyword>
<dbReference type="AlphaFoldDB" id="A0A4U1C6P3"/>
<sequence>MLITSTALGFYLLDHFSATTILIPHFWLVFTFMAAITLIIYFLSVLGIKKGGEYQSFILLGGIVIRLLASMAFVLIYLLKVKVNGILFIGNFFSIYFLFTVFEIYCLLRNLRHQIKK</sequence>
<keyword evidence="1" id="KW-1133">Transmembrane helix</keyword>
<dbReference type="Proteomes" id="UP000308181">
    <property type="component" value="Unassembled WGS sequence"/>
</dbReference>